<dbReference type="SUPFAM" id="SSF49265">
    <property type="entry name" value="Fibronectin type III"/>
    <property type="match status" value="1"/>
</dbReference>
<dbReference type="InterPro" id="IPR039581">
    <property type="entry name" value="FNDC11"/>
</dbReference>
<evidence type="ECO:0000313" key="2">
    <source>
        <dbReference type="EMBL" id="PKK25047.1"/>
    </source>
</evidence>
<dbReference type="Proteomes" id="UP000053872">
    <property type="component" value="Unassembled WGS sequence"/>
</dbReference>
<accession>A0A2I0M5T8</accession>
<dbReference type="InterPro" id="IPR036116">
    <property type="entry name" value="FN3_sf"/>
</dbReference>
<reference evidence="2 3" key="1">
    <citation type="journal article" date="2013" name="Science">
        <title>Genomic diversity and evolution of the head crest in the rock pigeon.</title>
        <authorList>
            <person name="Shapiro M.D."/>
            <person name="Kronenberg Z."/>
            <person name="Li C."/>
            <person name="Domyan E.T."/>
            <person name="Pan H."/>
            <person name="Campbell M."/>
            <person name="Tan H."/>
            <person name="Huff C.D."/>
            <person name="Hu H."/>
            <person name="Vickrey A.I."/>
            <person name="Nielsen S.C."/>
            <person name="Stringham S.A."/>
            <person name="Hu H."/>
            <person name="Willerslev E."/>
            <person name="Gilbert M.T."/>
            <person name="Yandell M."/>
            <person name="Zhang G."/>
            <person name="Wang J."/>
        </authorList>
    </citation>
    <scope>NUCLEOTIDE SEQUENCE [LARGE SCALE GENOMIC DNA]</scope>
    <source>
        <tissue evidence="2">Blood</tissue>
    </source>
</reference>
<gene>
    <name evidence="2" type="ORF">A306_00008244</name>
</gene>
<dbReference type="PROSITE" id="PS50853">
    <property type="entry name" value="FN3"/>
    <property type="match status" value="1"/>
</dbReference>
<dbReference type="InterPro" id="IPR013783">
    <property type="entry name" value="Ig-like_fold"/>
</dbReference>
<dbReference type="InterPro" id="IPR049231">
    <property type="entry name" value="DUF5581_N"/>
</dbReference>
<dbReference type="Pfam" id="PF17744">
    <property type="entry name" value="DUF5581"/>
    <property type="match status" value="1"/>
</dbReference>
<dbReference type="EMBL" id="AKCR02000035">
    <property type="protein sequence ID" value="PKK25047.1"/>
    <property type="molecule type" value="Genomic_DNA"/>
</dbReference>
<proteinExistence type="predicted"/>
<dbReference type="InterPro" id="IPR048317">
    <property type="entry name" value="DUF5581_C"/>
</dbReference>
<organism evidence="2 3">
    <name type="scientific">Columba livia</name>
    <name type="common">Rock dove</name>
    <dbReference type="NCBI Taxonomy" id="8932"/>
    <lineage>
        <taxon>Eukaryota</taxon>
        <taxon>Metazoa</taxon>
        <taxon>Chordata</taxon>
        <taxon>Craniata</taxon>
        <taxon>Vertebrata</taxon>
        <taxon>Euteleostomi</taxon>
        <taxon>Archelosauria</taxon>
        <taxon>Archosauria</taxon>
        <taxon>Dinosauria</taxon>
        <taxon>Saurischia</taxon>
        <taxon>Theropoda</taxon>
        <taxon>Coelurosauria</taxon>
        <taxon>Aves</taxon>
        <taxon>Neognathae</taxon>
        <taxon>Neoaves</taxon>
        <taxon>Columbimorphae</taxon>
        <taxon>Columbiformes</taxon>
        <taxon>Columbidae</taxon>
        <taxon>Columba</taxon>
    </lineage>
</organism>
<feature type="domain" description="Fibronectin type-III" evidence="1">
    <location>
        <begin position="216"/>
        <end position="315"/>
    </location>
</feature>
<comment type="caution">
    <text evidence="2">The sequence shown here is derived from an EMBL/GenBank/DDBJ whole genome shotgun (WGS) entry which is preliminary data.</text>
</comment>
<sequence>MGNSRDLGEKSQPSFGIMAMILDEAEGGSENTAHSAEQLGTADWDSYLEKRNVVLQFLHSNLSLRHLQQHQNKVELLKKSCFYLEVEPKHVNVRDQNHVMLRTDILQLVDPCQFQRMKKVAKDQTEIQLTLLTELLEQLKRGREELNYYLRNYDIKTFLSQWNLIMQRLTQLFTFLENLLSLQTPGKLYVKHHLVSHANLRGTRLPNIRLSICTKMPLIFDRNESYAYKDWAKLKWFTENQESHLEQCELHIKLLTNGSQNEPGYGRIQPVTSDTCTVSGLQPGRSYEFAIRRSNTHTFVSGKWYDRIVLTTKTDADEDGDGNARALEE</sequence>
<dbReference type="AlphaFoldDB" id="A0A2I0M5T8"/>
<keyword evidence="3" id="KW-1185">Reference proteome</keyword>
<dbReference type="Gene3D" id="2.60.40.10">
    <property type="entry name" value="Immunoglobulins"/>
    <property type="match status" value="1"/>
</dbReference>
<dbReference type="Pfam" id="PF20996">
    <property type="entry name" value="DUF5581_N"/>
    <property type="match status" value="1"/>
</dbReference>
<name>A0A2I0M5T8_COLLI</name>
<protein>
    <recommendedName>
        <fullName evidence="1">Fibronectin type-III domain-containing protein</fullName>
    </recommendedName>
</protein>
<dbReference type="InterPro" id="IPR003961">
    <property type="entry name" value="FN3_dom"/>
</dbReference>
<dbReference type="PANTHER" id="PTHR14537">
    <property type="entry name" value="FIBRONECTIN TYPE III DOMAIN-CONTAINING PROTEIN 11"/>
    <property type="match status" value="1"/>
</dbReference>
<evidence type="ECO:0000313" key="3">
    <source>
        <dbReference type="Proteomes" id="UP000053872"/>
    </source>
</evidence>
<dbReference type="InParanoid" id="A0A2I0M5T8"/>
<evidence type="ECO:0000259" key="1">
    <source>
        <dbReference type="PROSITE" id="PS50853"/>
    </source>
</evidence>